<feature type="domain" description="DNA polymerase III delta subunit-like C-terminal" evidence="10">
    <location>
        <begin position="210"/>
        <end position="328"/>
    </location>
</feature>
<keyword evidence="5" id="KW-0235">DNA replication</keyword>
<evidence type="ECO:0000259" key="10">
    <source>
        <dbReference type="Pfam" id="PF21694"/>
    </source>
</evidence>
<feature type="domain" description="DNA polymerase III delta N-terminal" evidence="9">
    <location>
        <begin position="21"/>
        <end position="138"/>
    </location>
</feature>
<reference evidence="12" key="1">
    <citation type="submission" date="2016-10" db="EMBL/GenBank/DDBJ databases">
        <authorList>
            <person name="Varghese N."/>
        </authorList>
    </citation>
    <scope>NUCLEOTIDE SEQUENCE [LARGE SCALE GENOMIC DNA]</scope>
    <source>
        <strain evidence="12">DSM 17980</strain>
    </source>
</reference>
<dbReference type="SUPFAM" id="SSF48019">
    <property type="entry name" value="post-AAA+ oligomerization domain-like"/>
    <property type="match status" value="1"/>
</dbReference>
<evidence type="ECO:0000256" key="7">
    <source>
        <dbReference type="ARBA" id="ARBA00034754"/>
    </source>
</evidence>
<accession>A0A1I7K973</accession>
<dbReference type="AlphaFoldDB" id="A0A1I7K973"/>
<name>A0A1I7K973_9BACL</name>
<dbReference type="InterPro" id="IPR027417">
    <property type="entry name" value="P-loop_NTPase"/>
</dbReference>
<dbReference type="EMBL" id="FPBV01000014">
    <property type="protein sequence ID" value="SFU93925.1"/>
    <property type="molecule type" value="Genomic_DNA"/>
</dbReference>
<dbReference type="InterPro" id="IPR048466">
    <property type="entry name" value="DNA_pol3_delta-like_C"/>
</dbReference>
<evidence type="ECO:0000256" key="1">
    <source>
        <dbReference type="ARBA" id="ARBA00012417"/>
    </source>
</evidence>
<keyword evidence="6" id="KW-0239">DNA-directed DNA polymerase</keyword>
<dbReference type="eggNOG" id="COG1466">
    <property type="taxonomic scope" value="Bacteria"/>
</dbReference>
<dbReference type="EC" id="2.7.7.7" evidence="1"/>
<dbReference type="InterPro" id="IPR008921">
    <property type="entry name" value="DNA_pol3_clamp-load_cplx_C"/>
</dbReference>
<evidence type="ECO:0000256" key="3">
    <source>
        <dbReference type="ARBA" id="ARBA00022679"/>
    </source>
</evidence>
<dbReference type="Pfam" id="PF06144">
    <property type="entry name" value="DNA_pol3_delta"/>
    <property type="match status" value="1"/>
</dbReference>
<evidence type="ECO:0000256" key="6">
    <source>
        <dbReference type="ARBA" id="ARBA00022932"/>
    </source>
</evidence>
<evidence type="ECO:0000256" key="8">
    <source>
        <dbReference type="ARBA" id="ARBA00049244"/>
    </source>
</evidence>
<evidence type="ECO:0000313" key="11">
    <source>
        <dbReference type="EMBL" id="SFU93925.1"/>
    </source>
</evidence>
<evidence type="ECO:0000259" key="9">
    <source>
        <dbReference type="Pfam" id="PF06144"/>
    </source>
</evidence>
<dbReference type="Gene3D" id="3.40.50.300">
    <property type="entry name" value="P-loop containing nucleotide triphosphate hydrolases"/>
    <property type="match status" value="1"/>
</dbReference>
<dbReference type="GO" id="GO:0006261">
    <property type="term" value="P:DNA-templated DNA replication"/>
    <property type="evidence" value="ECO:0007669"/>
    <property type="project" value="TreeGrafter"/>
</dbReference>
<dbReference type="Proteomes" id="UP000183508">
    <property type="component" value="Unassembled WGS sequence"/>
</dbReference>
<dbReference type="OrthoDB" id="9775929at2"/>
<comment type="similarity">
    <text evidence="7">Belongs to the DNA polymerase HolA subunit family.</text>
</comment>
<dbReference type="GO" id="GO:0003677">
    <property type="term" value="F:DNA binding"/>
    <property type="evidence" value="ECO:0007669"/>
    <property type="project" value="InterPro"/>
</dbReference>
<dbReference type="PANTHER" id="PTHR34388:SF1">
    <property type="entry name" value="DNA POLYMERASE III SUBUNIT DELTA"/>
    <property type="match status" value="1"/>
</dbReference>
<dbReference type="STRING" id="392015.SAMN05421543_11472"/>
<dbReference type="GO" id="GO:0003887">
    <property type="term" value="F:DNA-directed DNA polymerase activity"/>
    <property type="evidence" value="ECO:0007669"/>
    <property type="project" value="UniProtKB-KW"/>
</dbReference>
<evidence type="ECO:0000313" key="12">
    <source>
        <dbReference type="Proteomes" id="UP000183508"/>
    </source>
</evidence>
<proteinExistence type="inferred from homology"/>
<sequence>MLDWTSAMKAVQEGDGSGVFTLVGNEHALAESFIQALRNRLGDDQGPADVQRFAFDEQGCDDAVFALESLTLFQVRPVVVLQRCTAMATGGRARFATDALEAYLARPVPGRALVITVEDKLDERKKLVKLAKQHTVIDCHPPKETQALAILQQLAAADGMDIRPAAMKELWRRTASVSQALQEMRKLWMFTGERPITPADVAEAVAPPLEDDVFAWIDGVVQGRAERAFRALADVQRKGEDPLKLFALIARQIRLMWYTRVLGERGMSHAQIAAEVAAHPYAVRVAAGQAARVRPERMERLLTVLADLEFDVKSGRRDPQHALELAVLACC</sequence>
<keyword evidence="12" id="KW-1185">Reference proteome</keyword>
<dbReference type="GO" id="GO:0009360">
    <property type="term" value="C:DNA polymerase III complex"/>
    <property type="evidence" value="ECO:0007669"/>
    <property type="project" value="InterPro"/>
</dbReference>
<dbReference type="InterPro" id="IPR010372">
    <property type="entry name" value="DNA_pol3_delta_N"/>
</dbReference>
<dbReference type="InterPro" id="IPR005790">
    <property type="entry name" value="DNA_polIII_delta"/>
</dbReference>
<dbReference type="NCBIfam" id="TIGR01128">
    <property type="entry name" value="holA"/>
    <property type="match status" value="1"/>
</dbReference>
<dbReference type="SUPFAM" id="SSF52540">
    <property type="entry name" value="P-loop containing nucleoside triphosphate hydrolases"/>
    <property type="match status" value="1"/>
</dbReference>
<comment type="catalytic activity">
    <reaction evidence="8">
        <text>DNA(n) + a 2'-deoxyribonucleoside 5'-triphosphate = DNA(n+1) + diphosphate</text>
        <dbReference type="Rhea" id="RHEA:22508"/>
        <dbReference type="Rhea" id="RHEA-COMP:17339"/>
        <dbReference type="Rhea" id="RHEA-COMP:17340"/>
        <dbReference type="ChEBI" id="CHEBI:33019"/>
        <dbReference type="ChEBI" id="CHEBI:61560"/>
        <dbReference type="ChEBI" id="CHEBI:173112"/>
        <dbReference type="EC" id="2.7.7.7"/>
    </reaction>
</comment>
<dbReference type="PANTHER" id="PTHR34388">
    <property type="entry name" value="DNA POLYMERASE III SUBUNIT DELTA"/>
    <property type="match status" value="1"/>
</dbReference>
<keyword evidence="3" id="KW-0808">Transferase</keyword>
<evidence type="ECO:0000256" key="4">
    <source>
        <dbReference type="ARBA" id="ARBA00022695"/>
    </source>
</evidence>
<protein>
    <recommendedName>
        <fullName evidence="2">DNA polymerase III subunit delta</fullName>
        <ecNumber evidence="1">2.7.7.7</ecNumber>
    </recommendedName>
</protein>
<evidence type="ECO:0000256" key="5">
    <source>
        <dbReference type="ARBA" id="ARBA00022705"/>
    </source>
</evidence>
<dbReference type="Pfam" id="PF21694">
    <property type="entry name" value="DNA_pol3_delta_C"/>
    <property type="match status" value="1"/>
</dbReference>
<dbReference type="RefSeq" id="WP_083430473.1">
    <property type="nucleotide sequence ID" value="NZ_FPBV01000014.1"/>
</dbReference>
<evidence type="ECO:0000256" key="2">
    <source>
        <dbReference type="ARBA" id="ARBA00017703"/>
    </source>
</evidence>
<keyword evidence="4" id="KW-0548">Nucleotidyltransferase</keyword>
<organism evidence="11 12">
    <name type="scientific">Alicyclobacillus macrosporangiidus</name>
    <dbReference type="NCBI Taxonomy" id="392015"/>
    <lineage>
        <taxon>Bacteria</taxon>
        <taxon>Bacillati</taxon>
        <taxon>Bacillota</taxon>
        <taxon>Bacilli</taxon>
        <taxon>Bacillales</taxon>
        <taxon>Alicyclobacillaceae</taxon>
        <taxon>Alicyclobacillus</taxon>
    </lineage>
</organism>
<gene>
    <name evidence="11" type="ORF">SAMN05421543_11472</name>
</gene>
<dbReference type="Gene3D" id="1.20.272.10">
    <property type="match status" value="1"/>
</dbReference>